<dbReference type="PROSITE" id="PS52045">
    <property type="entry name" value="NEPROSIN_PEP_CD"/>
    <property type="match status" value="1"/>
</dbReference>
<dbReference type="Gramene" id="ESQ47273">
    <property type="protein sequence ID" value="ESQ47273"/>
    <property type="gene ID" value="EUTSA_v10028066mg"/>
</dbReference>
<name>V4M4R1_EUTSA</name>
<dbReference type="Pfam" id="PF03080">
    <property type="entry name" value="Neprosin"/>
    <property type="match status" value="1"/>
</dbReference>
<dbReference type="KEGG" id="eus:EUTSA_v10028066mg"/>
<dbReference type="PANTHER" id="PTHR31589:SF176">
    <property type="entry name" value="NEPROSIN ACTIVATION PEPTIDE DOMAIN-CONTAINING PROTEIN-RELATED"/>
    <property type="match status" value="1"/>
</dbReference>
<evidence type="ECO:0000259" key="1">
    <source>
        <dbReference type="PROSITE" id="PS52045"/>
    </source>
</evidence>
<sequence length="284" mass="33255">MKLSSCRRIMLFLLDYRFVDKQTLQSFNDLEIEEELQVNNKPAAKIFKTIHGDTYGCGSRSRKNNKKFGYLWENGIGCLIGTFSVSRTKEGQGKTYNGASMIITNNDPKVRSEKQSSRMHVQIKEEFMQTGWTVHPNLYSDWKIRNFVYTKSSKTQCYNNMCPSGIVCVHSDFPFDVVHESSCVRCSEEIIYSIYALLKGFFGNWWFEFMGEKIEFWPASRFPQSLVNDVEWRGDVYNASMPSPQIRREFKINDWIKNTEPFSDNTRDYRVEDDIYSQFGSKLM</sequence>
<dbReference type="Proteomes" id="UP000030689">
    <property type="component" value="Unassembled WGS sequence"/>
</dbReference>
<dbReference type="PANTHER" id="PTHR31589">
    <property type="entry name" value="PROTEIN, PUTATIVE (DUF239)-RELATED-RELATED"/>
    <property type="match status" value="1"/>
</dbReference>
<dbReference type="AlphaFoldDB" id="V4M4R1"/>
<feature type="domain" description="Neprosin PEP catalytic" evidence="1">
    <location>
        <begin position="76"/>
        <end position="284"/>
    </location>
</feature>
<feature type="non-terminal residue" evidence="2">
    <location>
        <position position="284"/>
    </location>
</feature>
<evidence type="ECO:0000313" key="3">
    <source>
        <dbReference type="Proteomes" id="UP000030689"/>
    </source>
</evidence>
<keyword evidence="3" id="KW-1185">Reference proteome</keyword>
<gene>
    <name evidence="2" type="ORF">EUTSA_v10028066mg</name>
</gene>
<accession>V4M4R1</accession>
<reference evidence="2 3" key="1">
    <citation type="journal article" date="2013" name="Front. Plant Sci.">
        <title>The Reference Genome of the Halophytic Plant Eutrema salsugineum.</title>
        <authorList>
            <person name="Yang R."/>
            <person name="Jarvis D.E."/>
            <person name="Chen H."/>
            <person name="Beilstein M.A."/>
            <person name="Grimwood J."/>
            <person name="Jenkins J."/>
            <person name="Shu S."/>
            <person name="Prochnik S."/>
            <person name="Xin M."/>
            <person name="Ma C."/>
            <person name="Schmutz J."/>
            <person name="Wing R.A."/>
            <person name="Mitchell-Olds T."/>
            <person name="Schumaker K.S."/>
            <person name="Wang X."/>
        </authorList>
    </citation>
    <scope>NUCLEOTIDE SEQUENCE [LARGE SCALE GENOMIC DNA]</scope>
</reference>
<dbReference type="EMBL" id="KI517416">
    <property type="protein sequence ID" value="ESQ47273.1"/>
    <property type="molecule type" value="Genomic_DNA"/>
</dbReference>
<proteinExistence type="predicted"/>
<organism evidence="2 3">
    <name type="scientific">Eutrema salsugineum</name>
    <name type="common">Saltwater cress</name>
    <name type="synonym">Sisymbrium salsugineum</name>
    <dbReference type="NCBI Taxonomy" id="72664"/>
    <lineage>
        <taxon>Eukaryota</taxon>
        <taxon>Viridiplantae</taxon>
        <taxon>Streptophyta</taxon>
        <taxon>Embryophyta</taxon>
        <taxon>Tracheophyta</taxon>
        <taxon>Spermatophyta</taxon>
        <taxon>Magnoliopsida</taxon>
        <taxon>eudicotyledons</taxon>
        <taxon>Gunneridae</taxon>
        <taxon>Pentapetalae</taxon>
        <taxon>rosids</taxon>
        <taxon>malvids</taxon>
        <taxon>Brassicales</taxon>
        <taxon>Brassicaceae</taxon>
        <taxon>Eutremeae</taxon>
        <taxon>Eutrema</taxon>
    </lineage>
</organism>
<dbReference type="InterPro" id="IPR053168">
    <property type="entry name" value="Glutamic_endopeptidase"/>
</dbReference>
<evidence type="ECO:0000313" key="2">
    <source>
        <dbReference type="EMBL" id="ESQ47273.1"/>
    </source>
</evidence>
<dbReference type="InterPro" id="IPR004314">
    <property type="entry name" value="Neprosin"/>
</dbReference>
<dbReference type="STRING" id="72664.V4M4R1"/>
<protein>
    <recommendedName>
        <fullName evidence="1">Neprosin PEP catalytic domain-containing protein</fullName>
    </recommendedName>
</protein>